<dbReference type="EMBL" id="CM037029">
    <property type="protein sequence ID" value="KAH7654852.1"/>
    <property type="molecule type" value="Genomic_DNA"/>
</dbReference>
<organism evidence="1 2">
    <name type="scientific">Dioscorea alata</name>
    <name type="common">Purple yam</name>
    <dbReference type="NCBI Taxonomy" id="55571"/>
    <lineage>
        <taxon>Eukaryota</taxon>
        <taxon>Viridiplantae</taxon>
        <taxon>Streptophyta</taxon>
        <taxon>Embryophyta</taxon>
        <taxon>Tracheophyta</taxon>
        <taxon>Spermatophyta</taxon>
        <taxon>Magnoliopsida</taxon>
        <taxon>Liliopsida</taxon>
        <taxon>Dioscoreales</taxon>
        <taxon>Dioscoreaceae</taxon>
        <taxon>Dioscorea</taxon>
    </lineage>
</organism>
<evidence type="ECO:0000313" key="2">
    <source>
        <dbReference type="Proteomes" id="UP000827976"/>
    </source>
</evidence>
<gene>
    <name evidence="1" type="ORF">IHE45_19G167600</name>
</gene>
<sequence length="38" mass="4508">MQARPRPDLVWVSCGFEDDVAMNFLEEKKLVLNHRYLS</sequence>
<comment type="caution">
    <text evidence="1">The sequence shown here is derived from an EMBL/GenBank/DDBJ whole genome shotgun (WGS) entry which is preliminary data.</text>
</comment>
<dbReference type="Proteomes" id="UP000827976">
    <property type="component" value="Chromosome 19"/>
</dbReference>
<accession>A0ACB7U3G4</accession>
<keyword evidence="2" id="KW-1185">Reference proteome</keyword>
<reference evidence="2" key="1">
    <citation type="journal article" date="2022" name="Nat. Commun.">
        <title>Chromosome evolution and the genetic basis of agronomically important traits in greater yam.</title>
        <authorList>
            <person name="Bredeson J.V."/>
            <person name="Lyons J.B."/>
            <person name="Oniyinde I.O."/>
            <person name="Okereke N.R."/>
            <person name="Kolade O."/>
            <person name="Nnabue I."/>
            <person name="Nwadili C.O."/>
            <person name="Hribova E."/>
            <person name="Parker M."/>
            <person name="Nwogha J."/>
            <person name="Shu S."/>
            <person name="Carlson J."/>
            <person name="Kariba R."/>
            <person name="Muthemba S."/>
            <person name="Knop K."/>
            <person name="Barton G.J."/>
            <person name="Sherwood A.V."/>
            <person name="Lopez-Montes A."/>
            <person name="Asiedu R."/>
            <person name="Jamnadass R."/>
            <person name="Muchugi A."/>
            <person name="Goodstein D."/>
            <person name="Egesi C.N."/>
            <person name="Featherston J."/>
            <person name="Asfaw A."/>
            <person name="Simpson G.G."/>
            <person name="Dolezel J."/>
            <person name="Hendre P.S."/>
            <person name="Van Deynze A."/>
            <person name="Kumar P.L."/>
            <person name="Obidiegwu J.E."/>
            <person name="Bhattacharjee R."/>
            <person name="Rokhsar D.S."/>
        </authorList>
    </citation>
    <scope>NUCLEOTIDE SEQUENCE [LARGE SCALE GENOMIC DNA]</scope>
    <source>
        <strain evidence="2">cv. TDa95/00328</strain>
    </source>
</reference>
<protein>
    <submittedName>
        <fullName evidence="1">Uncharacterized protein</fullName>
    </submittedName>
</protein>
<proteinExistence type="predicted"/>
<name>A0ACB7U3G4_DIOAL</name>
<evidence type="ECO:0000313" key="1">
    <source>
        <dbReference type="EMBL" id="KAH7654852.1"/>
    </source>
</evidence>